<dbReference type="SUPFAM" id="SSF52980">
    <property type="entry name" value="Restriction endonuclease-like"/>
    <property type="match status" value="1"/>
</dbReference>
<dbReference type="Proteomes" id="UP000230775">
    <property type="component" value="Unassembled WGS sequence"/>
</dbReference>
<evidence type="ECO:0000256" key="1">
    <source>
        <dbReference type="ARBA" id="ARBA00006738"/>
    </source>
</evidence>
<comment type="caution">
    <text evidence="3">The sequence shown here is derived from an EMBL/GenBank/DDBJ whole genome shotgun (WGS) entry which is preliminary data.</text>
</comment>
<evidence type="ECO:0000313" key="3">
    <source>
        <dbReference type="EMBL" id="PIS14926.1"/>
    </source>
</evidence>
<dbReference type="PANTHER" id="PTHR34039:SF1">
    <property type="entry name" value="UPF0102 PROTEIN YRAN"/>
    <property type="match status" value="1"/>
</dbReference>
<reference evidence="4" key="1">
    <citation type="submission" date="2017-09" db="EMBL/GenBank/DDBJ databases">
        <title>Depth-based differentiation of microbial function through sediment-hosted aquifers and enrichment of novel symbionts in the deep terrestrial subsurface.</title>
        <authorList>
            <person name="Probst A.J."/>
            <person name="Ladd B."/>
            <person name="Jarett J.K."/>
            <person name="Geller-Mcgrath D.E."/>
            <person name="Sieber C.M.K."/>
            <person name="Emerson J.B."/>
            <person name="Anantharaman K."/>
            <person name="Thomas B.C."/>
            <person name="Malmstrom R."/>
            <person name="Stieglmeier M."/>
            <person name="Klingl A."/>
            <person name="Woyke T."/>
            <person name="Ryan C.M."/>
            <person name="Banfield J.F."/>
        </authorList>
    </citation>
    <scope>NUCLEOTIDE SEQUENCE [LARGE SCALE GENOMIC DNA]</scope>
</reference>
<dbReference type="AlphaFoldDB" id="A0A2H0WQJ5"/>
<dbReference type="EMBL" id="PEZI01000003">
    <property type="protein sequence ID" value="PIS14926.1"/>
    <property type="molecule type" value="Genomic_DNA"/>
</dbReference>
<protein>
    <recommendedName>
        <fullName evidence="2">UPF0102 protein COT64_00080</fullName>
    </recommendedName>
</protein>
<proteinExistence type="inferred from homology"/>
<accession>A0A2H0WQJ5</accession>
<dbReference type="Gene3D" id="3.40.1350.10">
    <property type="match status" value="1"/>
</dbReference>
<evidence type="ECO:0000313" key="4">
    <source>
        <dbReference type="Proteomes" id="UP000230775"/>
    </source>
</evidence>
<dbReference type="InterPro" id="IPR003509">
    <property type="entry name" value="UPF0102_YraN-like"/>
</dbReference>
<name>A0A2H0WQJ5_9BACT</name>
<comment type="similarity">
    <text evidence="1 2">Belongs to the UPF0102 family.</text>
</comment>
<dbReference type="InterPro" id="IPR011335">
    <property type="entry name" value="Restrct_endonuc-II-like"/>
</dbReference>
<dbReference type="HAMAP" id="MF_00048">
    <property type="entry name" value="UPF0102"/>
    <property type="match status" value="1"/>
</dbReference>
<dbReference type="NCBIfam" id="NF009150">
    <property type="entry name" value="PRK12497.1-3"/>
    <property type="match status" value="1"/>
</dbReference>
<evidence type="ECO:0000256" key="2">
    <source>
        <dbReference type="HAMAP-Rule" id="MF_00048"/>
    </source>
</evidence>
<dbReference type="InterPro" id="IPR011856">
    <property type="entry name" value="tRNA_endonuc-like_dom_sf"/>
</dbReference>
<dbReference type="CDD" id="cd20736">
    <property type="entry name" value="PoNe_Nuclease"/>
    <property type="match status" value="1"/>
</dbReference>
<sequence>MKQLNYTKGKLGEQIAIEYLKKKGYSVIKSNYRTRFGELDIITSKDNLLVFIEVKLKTGTDFGIPEEMINPKKLRQIQNTAEMFLLQERTLRAKFKQYRIDAVCIILNQDTSVKEIRHYENITS</sequence>
<dbReference type="Pfam" id="PF02021">
    <property type="entry name" value="UPF0102"/>
    <property type="match status" value="1"/>
</dbReference>
<gene>
    <name evidence="3" type="ORF">COT64_00080</name>
</gene>
<organism evidence="3 4">
    <name type="scientific">Candidatus Shapirobacteria bacterium CG09_land_8_20_14_0_10_39_12</name>
    <dbReference type="NCBI Taxonomy" id="1974885"/>
    <lineage>
        <taxon>Bacteria</taxon>
        <taxon>Candidatus Shapironibacteriota</taxon>
    </lineage>
</organism>
<dbReference type="PANTHER" id="PTHR34039">
    <property type="entry name" value="UPF0102 PROTEIN YRAN"/>
    <property type="match status" value="1"/>
</dbReference>
<dbReference type="GO" id="GO:0003676">
    <property type="term" value="F:nucleic acid binding"/>
    <property type="evidence" value="ECO:0007669"/>
    <property type="project" value="InterPro"/>
</dbReference>